<dbReference type="InterPro" id="IPR000209">
    <property type="entry name" value="Peptidase_S8/S53_dom"/>
</dbReference>
<feature type="domain" description="Peptidase S8/S53" evidence="1">
    <location>
        <begin position="494"/>
        <end position="648"/>
    </location>
</feature>
<evidence type="ECO:0000313" key="3">
    <source>
        <dbReference type="Proteomes" id="UP000750502"/>
    </source>
</evidence>
<proteinExistence type="predicted"/>
<dbReference type="InterPro" id="IPR036852">
    <property type="entry name" value="Peptidase_S8/S53_dom_sf"/>
</dbReference>
<name>A0A9P7I1U4_9HYPO</name>
<dbReference type="EMBL" id="JADFTT010000020">
    <property type="protein sequence ID" value="KAG5772698.1"/>
    <property type="molecule type" value="Genomic_DNA"/>
</dbReference>
<protein>
    <recommendedName>
        <fullName evidence="1">Peptidase S8/S53 domain-containing protein</fullName>
    </recommendedName>
</protein>
<dbReference type="OrthoDB" id="5093543at2759"/>
<comment type="caution">
    <text evidence="2">The sequence shown here is derived from an EMBL/GenBank/DDBJ whole genome shotgun (WGS) entry which is preliminary data.</text>
</comment>
<organism evidence="2 3">
    <name type="scientific">Fusarium xylarioides</name>
    <dbReference type="NCBI Taxonomy" id="221167"/>
    <lineage>
        <taxon>Eukaryota</taxon>
        <taxon>Fungi</taxon>
        <taxon>Dikarya</taxon>
        <taxon>Ascomycota</taxon>
        <taxon>Pezizomycotina</taxon>
        <taxon>Sordariomycetes</taxon>
        <taxon>Hypocreomycetidae</taxon>
        <taxon>Hypocreales</taxon>
        <taxon>Nectriaceae</taxon>
        <taxon>Fusarium</taxon>
        <taxon>Fusarium fujikuroi species complex</taxon>
    </lineage>
</organism>
<accession>A0A9P7I1U4</accession>
<dbReference type="Pfam" id="PF00082">
    <property type="entry name" value="Peptidase_S8"/>
    <property type="match status" value="1"/>
</dbReference>
<gene>
    <name evidence="2" type="ORF">H9Q72_001198</name>
</gene>
<reference evidence="2" key="2">
    <citation type="submission" date="2020-10" db="EMBL/GenBank/DDBJ databases">
        <authorList>
            <person name="Peck L.D."/>
            <person name="Nowell R.W."/>
            <person name="Flood J."/>
            <person name="Ryan M.J."/>
            <person name="Barraclough T.G."/>
        </authorList>
    </citation>
    <scope>NUCLEOTIDE SEQUENCE</scope>
    <source>
        <strain evidence="2">IMI 127659i</strain>
    </source>
</reference>
<dbReference type="SUPFAM" id="SSF52743">
    <property type="entry name" value="Subtilisin-like"/>
    <property type="match status" value="1"/>
</dbReference>
<reference evidence="2" key="1">
    <citation type="journal article" date="2020" name="bioRxiv">
        <title>Historical genomics reveals the evolutionary mechanisms behind multiple outbreaks of the host-specific coffee wilt pathogen Fusarium xylarioides.</title>
        <authorList>
            <person name="Peck D."/>
            <person name="Nowell R.W."/>
            <person name="Flood J."/>
            <person name="Ryan M.J."/>
            <person name="Barraclough T.G."/>
        </authorList>
    </citation>
    <scope>NUCLEOTIDE SEQUENCE</scope>
    <source>
        <strain evidence="2">IMI 127659i</strain>
    </source>
</reference>
<dbReference type="Gene3D" id="3.40.50.200">
    <property type="entry name" value="Peptidase S8/S53 domain"/>
    <property type="match status" value="1"/>
</dbReference>
<dbReference type="AlphaFoldDB" id="A0A9P7I1U4"/>
<sequence>MQSSMTSEYLDFFGNKEEKPLMHIVSIILDLDRSKADPISNRQYPRHASEADHSGLQASWTSQNVSESIHNKDVTLVFPRLSRSESVGLNVNVIKKSKPENTQLHTAAEFDDTSEARQAIKLEMVKRIYKKHPEYLRTLNDREHSPYLHRVLSSKYKEGKLQNDDVAFFLKDQTLHIQDHDTVLSLLYGKVRGKLEIHLDLYEGQNLASRANAKRDDLITFLEKLEFEEILQYVHIPANPFQSDTSQTHEKQIASYSTSDGVGRRDFSKIFDVLKDKKGVRKIIQLIVDDDTEYPHQDEVIESISEFNVEQLDWRKMDLSSRLLKTAAANATHLHLYSSGKECTLREWSGCDGLNQLPSLRKLNLTIYWRFESRERTKKYAYDFLYRISQNCPLIQSVNIRIEAPAPESQAECYSQRPGDVTLSGRWLSVMKNFTEVLANVQNEIQPRKSVKVAVLDDGFDWPYSAETSFTWTGMTYYIERNADFSRAKPWYFSSAINWAVDQGVHIISMSWTVPDLADTCQALSAAVKRAADSDIIMFASVSDRGAHGDKVESFMGKQKETVICIGGAREAGYVDPSSQPDAKFVFPGECKGIELPLDIDTQKKADTDEFGSSIATALASGFTALLMTLVEMCATQHDFNGITVEKLRERMQKTNNIKIIFRHLLQDLHRDIPLPHPERQVIPVQKYFNWDGDFSDLAQVEKEKNLYELVQNIIPK</sequence>
<dbReference type="Proteomes" id="UP000750502">
    <property type="component" value="Unassembled WGS sequence"/>
</dbReference>
<evidence type="ECO:0000259" key="1">
    <source>
        <dbReference type="Pfam" id="PF00082"/>
    </source>
</evidence>
<dbReference type="GO" id="GO:0004252">
    <property type="term" value="F:serine-type endopeptidase activity"/>
    <property type="evidence" value="ECO:0007669"/>
    <property type="project" value="InterPro"/>
</dbReference>
<evidence type="ECO:0000313" key="2">
    <source>
        <dbReference type="EMBL" id="KAG5772698.1"/>
    </source>
</evidence>
<dbReference type="GO" id="GO:0006508">
    <property type="term" value="P:proteolysis"/>
    <property type="evidence" value="ECO:0007669"/>
    <property type="project" value="InterPro"/>
</dbReference>
<keyword evidence="3" id="KW-1185">Reference proteome</keyword>